<dbReference type="SMART" id="SM00332">
    <property type="entry name" value="PP2Cc"/>
    <property type="match status" value="1"/>
</dbReference>
<organism evidence="9 10">
    <name type="scientific">Shewanella halifaxensis (strain HAW-EB4)</name>
    <dbReference type="NCBI Taxonomy" id="458817"/>
    <lineage>
        <taxon>Bacteria</taxon>
        <taxon>Pseudomonadati</taxon>
        <taxon>Pseudomonadota</taxon>
        <taxon>Gammaproteobacteria</taxon>
        <taxon>Alteromonadales</taxon>
        <taxon>Shewanellaceae</taxon>
        <taxon>Shewanella</taxon>
    </lineage>
</organism>
<protein>
    <submittedName>
        <fullName evidence="9">Protein serine/threonine phosphatase</fullName>
    </submittedName>
</protein>
<dbReference type="SUPFAM" id="SSF81606">
    <property type="entry name" value="PP2C-like"/>
    <property type="match status" value="1"/>
</dbReference>
<dbReference type="AlphaFoldDB" id="B0TN48"/>
<dbReference type="SMART" id="SM00331">
    <property type="entry name" value="PP2C_SIG"/>
    <property type="match status" value="1"/>
</dbReference>
<feature type="domain" description="Protein kinase" evidence="7">
    <location>
        <begin position="298"/>
        <end position="585"/>
    </location>
</feature>
<keyword evidence="6" id="KW-1133">Transmembrane helix</keyword>
<keyword evidence="6" id="KW-0812">Transmembrane</keyword>
<dbReference type="InterPro" id="IPR001932">
    <property type="entry name" value="PPM-type_phosphatase-like_dom"/>
</dbReference>
<sequence length="603" mass="67810">MSISDKQTATSGCGCLVNSISGLAMTHKKKSNKLTIDLASHSTRGLKEINEDAVGFFSPSEERLLEGKGIALVVADGVSSAEAGKDASETAVKRFIEDYYPTPDTWSVKHAGQKLLSSINITLFKRSHEFASEEKGYLTTFTGLVIKSQTCHYFHVGDSRAYLFRDGSLSQLTRDHIASIASGKSFLSRALGMDNCLQIDYSSLNLIKGDQLLLTSDGIHDFVDEENLVNTLSDSTSPQQKIDKLVYLALENGSDDNVSGVIGEVTSLPNESLNDYNSKLTMLPFPPPLDTGVKLDGYKVIKELFASSRSQIYLVKDTDTGELMAMKTPSINFEDDAGYIDRFIQEEWIGKRINSPYVVKVIEQKRKRTCLYYLMEYVDGISLDKWMQQNRFPKPKTAISIVEEIAKGLNEFHKMETIHQDLKPANIIIDSVLNIKIVDFGSVFVAGVAEIFIPLEHEGVLGTASYSDPKYLLGKNTGIQGDLYALATITYELFCGELPYGKKIEECQTAFEYDRLRYIPANSLNPMIPVWFDRTLQRGVMFDLEHRYQRIADFLKDLKNPNSNYLRDDPQIRKNKSQILFWQLLSGFWILMLLLVIAMFKHN</sequence>
<dbReference type="KEGG" id="shl:Shal_0184"/>
<dbReference type="PROSITE" id="PS50011">
    <property type="entry name" value="PROTEIN_KINASE_DOM"/>
    <property type="match status" value="1"/>
</dbReference>
<dbReference type="eggNOG" id="COG0631">
    <property type="taxonomic scope" value="Bacteria"/>
</dbReference>
<reference evidence="9" key="1">
    <citation type="submission" date="2008-01" db="EMBL/GenBank/DDBJ databases">
        <title>Complete sequence of Shewanella halifaxensis HAW-EB4.</title>
        <authorList>
            <consortium name="US DOE Joint Genome Institute"/>
            <person name="Copeland A."/>
            <person name="Lucas S."/>
            <person name="Lapidus A."/>
            <person name="Glavina del Rio T."/>
            <person name="Dalin E."/>
            <person name="Tice H."/>
            <person name="Bruce D."/>
            <person name="Goodwin L."/>
            <person name="Pitluck S."/>
            <person name="Sims D."/>
            <person name="Brettin T."/>
            <person name="Detter J.C."/>
            <person name="Han C."/>
            <person name="Kuske C.R."/>
            <person name="Schmutz J."/>
            <person name="Larimer F."/>
            <person name="Land M."/>
            <person name="Hauser L."/>
            <person name="Kyrpides N."/>
            <person name="Kim E."/>
            <person name="Zhao J.-S."/>
            <person name="Richardson P."/>
        </authorList>
    </citation>
    <scope>NUCLEOTIDE SEQUENCE [LARGE SCALE GENOMIC DNA]</scope>
    <source>
        <strain evidence="9">HAW-EB4</strain>
    </source>
</reference>
<dbReference type="CDD" id="cd00143">
    <property type="entry name" value="PP2Cc"/>
    <property type="match status" value="1"/>
</dbReference>
<evidence type="ECO:0000256" key="6">
    <source>
        <dbReference type="SAM" id="Phobius"/>
    </source>
</evidence>
<accession>B0TN48</accession>
<proteinExistence type="predicted"/>
<feature type="domain" description="PPM-type phosphatase" evidence="8">
    <location>
        <begin position="37"/>
        <end position="265"/>
    </location>
</feature>
<dbReference type="RefSeq" id="WP_012275317.1">
    <property type="nucleotide sequence ID" value="NC_010334.1"/>
</dbReference>
<gene>
    <name evidence="9" type="ordered locus">Shal_0184</name>
</gene>
<dbReference type="SMART" id="SM00220">
    <property type="entry name" value="S_TKc"/>
    <property type="match status" value="1"/>
</dbReference>
<evidence type="ECO:0000259" key="7">
    <source>
        <dbReference type="PROSITE" id="PS50011"/>
    </source>
</evidence>
<dbReference type="Pfam" id="PF00069">
    <property type="entry name" value="Pkinase"/>
    <property type="match status" value="1"/>
</dbReference>
<evidence type="ECO:0000256" key="1">
    <source>
        <dbReference type="ARBA" id="ARBA00022527"/>
    </source>
</evidence>
<keyword evidence="3" id="KW-0547">Nucleotide-binding</keyword>
<dbReference type="GO" id="GO:0004674">
    <property type="term" value="F:protein serine/threonine kinase activity"/>
    <property type="evidence" value="ECO:0007669"/>
    <property type="project" value="UniProtKB-KW"/>
</dbReference>
<evidence type="ECO:0000256" key="4">
    <source>
        <dbReference type="ARBA" id="ARBA00022777"/>
    </source>
</evidence>
<evidence type="ECO:0000313" key="9">
    <source>
        <dbReference type="EMBL" id="ABZ74760.1"/>
    </source>
</evidence>
<dbReference type="eggNOG" id="COG0515">
    <property type="taxonomic scope" value="Bacteria"/>
</dbReference>
<keyword evidence="4" id="KW-0418">Kinase</keyword>
<dbReference type="Proteomes" id="UP000001317">
    <property type="component" value="Chromosome"/>
</dbReference>
<keyword evidence="5" id="KW-0067">ATP-binding</keyword>
<evidence type="ECO:0000256" key="2">
    <source>
        <dbReference type="ARBA" id="ARBA00022679"/>
    </source>
</evidence>
<dbReference type="GO" id="GO:0005524">
    <property type="term" value="F:ATP binding"/>
    <property type="evidence" value="ECO:0007669"/>
    <property type="project" value="UniProtKB-KW"/>
</dbReference>
<keyword evidence="6" id="KW-0472">Membrane</keyword>
<dbReference type="Gene3D" id="3.60.40.10">
    <property type="entry name" value="PPM-type phosphatase domain"/>
    <property type="match status" value="1"/>
</dbReference>
<feature type="transmembrane region" description="Helical" evidence="6">
    <location>
        <begin position="580"/>
        <end position="600"/>
    </location>
</feature>
<evidence type="ECO:0000313" key="10">
    <source>
        <dbReference type="Proteomes" id="UP000001317"/>
    </source>
</evidence>
<dbReference type="PROSITE" id="PS51746">
    <property type="entry name" value="PPM_2"/>
    <property type="match status" value="1"/>
</dbReference>
<keyword evidence="1" id="KW-0723">Serine/threonine-protein kinase</keyword>
<name>B0TN48_SHEHH</name>
<dbReference type="STRING" id="458817.Shal_0184"/>
<keyword evidence="2" id="KW-0808">Transferase</keyword>
<dbReference type="SUPFAM" id="SSF56112">
    <property type="entry name" value="Protein kinase-like (PK-like)"/>
    <property type="match status" value="1"/>
</dbReference>
<dbReference type="InterPro" id="IPR000719">
    <property type="entry name" value="Prot_kinase_dom"/>
</dbReference>
<evidence type="ECO:0000256" key="3">
    <source>
        <dbReference type="ARBA" id="ARBA00022741"/>
    </source>
</evidence>
<dbReference type="Pfam" id="PF13672">
    <property type="entry name" value="PP2C_2"/>
    <property type="match status" value="1"/>
</dbReference>
<dbReference type="InterPro" id="IPR036457">
    <property type="entry name" value="PPM-type-like_dom_sf"/>
</dbReference>
<evidence type="ECO:0000259" key="8">
    <source>
        <dbReference type="PROSITE" id="PS51746"/>
    </source>
</evidence>
<keyword evidence="10" id="KW-1185">Reference proteome</keyword>
<dbReference type="CDD" id="cd14014">
    <property type="entry name" value="STKc_PknB_like"/>
    <property type="match status" value="1"/>
</dbReference>
<dbReference type="HOGENOM" id="CLU_034273_0_0_6"/>
<evidence type="ECO:0000256" key="5">
    <source>
        <dbReference type="ARBA" id="ARBA00022840"/>
    </source>
</evidence>
<dbReference type="InterPro" id="IPR011009">
    <property type="entry name" value="Kinase-like_dom_sf"/>
</dbReference>
<dbReference type="PANTHER" id="PTHR24351">
    <property type="entry name" value="RIBOSOMAL PROTEIN S6 KINASE"/>
    <property type="match status" value="1"/>
</dbReference>
<dbReference type="EMBL" id="CP000931">
    <property type="protein sequence ID" value="ABZ74760.1"/>
    <property type="molecule type" value="Genomic_DNA"/>
</dbReference>
<dbReference type="Gene3D" id="1.10.510.10">
    <property type="entry name" value="Transferase(Phosphotransferase) domain 1"/>
    <property type="match status" value="1"/>
</dbReference>